<proteinExistence type="predicted"/>
<dbReference type="Proteomes" id="UP000626656">
    <property type="component" value="Unassembled WGS sequence"/>
</dbReference>
<name>A0ABM8M897_9GAMM</name>
<sequence length="26" mass="3138">MKVKNKYVTRSHISEAKFRQIILLFS</sequence>
<protein>
    <recommendedName>
        <fullName evidence="4">IS1595 family transposase</fullName>
    </recommendedName>
</protein>
<accession>A0ABM8M897</accession>
<dbReference type="EMBL" id="CAHJWF010000318">
    <property type="protein sequence ID" value="CAB5506137.1"/>
    <property type="molecule type" value="Genomic_DNA"/>
</dbReference>
<keyword evidence="3" id="KW-1185">Reference proteome</keyword>
<gene>
    <name evidence="1" type="ORF">AZO1586I_1275</name>
    <name evidence="2" type="ORF">AZO1586I_1569</name>
</gene>
<organism evidence="1 3">
    <name type="scientific">Bathymodiolus thermophilus thioautotrophic gill symbiont</name>
    <dbReference type="NCBI Taxonomy" id="2360"/>
    <lineage>
        <taxon>Bacteria</taxon>
        <taxon>Pseudomonadati</taxon>
        <taxon>Pseudomonadota</taxon>
        <taxon>Gammaproteobacteria</taxon>
        <taxon>sulfur-oxidizing symbionts</taxon>
    </lineage>
</organism>
<feature type="non-terminal residue" evidence="1">
    <location>
        <position position="26"/>
    </location>
</feature>
<comment type="caution">
    <text evidence="1">The sequence shown here is derived from an EMBL/GenBank/DDBJ whole genome shotgun (WGS) entry which is preliminary data.</text>
</comment>
<evidence type="ECO:0008006" key="4">
    <source>
        <dbReference type="Google" id="ProtNLM"/>
    </source>
</evidence>
<evidence type="ECO:0000313" key="3">
    <source>
        <dbReference type="Proteomes" id="UP000626656"/>
    </source>
</evidence>
<dbReference type="EMBL" id="CAHJWF010000269">
    <property type="protein sequence ID" value="CAB5504366.1"/>
    <property type="molecule type" value="Genomic_DNA"/>
</dbReference>
<evidence type="ECO:0000313" key="1">
    <source>
        <dbReference type="EMBL" id="CAB5504366.1"/>
    </source>
</evidence>
<reference evidence="1 3" key="1">
    <citation type="submission" date="2020-05" db="EMBL/GenBank/DDBJ databases">
        <authorList>
            <person name="Petersen J."/>
            <person name="Sayavedra L."/>
        </authorList>
    </citation>
    <scope>NUCLEOTIDE SEQUENCE [LARGE SCALE GENOMIC DNA]</scope>
    <source>
        <strain evidence="1">B azoricus SOX ET2 1586I</strain>
    </source>
</reference>
<evidence type="ECO:0000313" key="2">
    <source>
        <dbReference type="EMBL" id="CAB5506137.1"/>
    </source>
</evidence>